<dbReference type="EMBL" id="JWZT01005675">
    <property type="protein sequence ID" value="KII60343.1"/>
    <property type="molecule type" value="Genomic_DNA"/>
</dbReference>
<dbReference type="Proteomes" id="UP000031668">
    <property type="component" value="Unassembled WGS sequence"/>
</dbReference>
<dbReference type="AlphaFoldDB" id="A0A0C2I5B6"/>
<gene>
    <name evidence="1" type="ORF">RF11_12125</name>
</gene>
<sequence>MLLEFCEFMIDSTFWCIGLSFNNQDVPGFASIVVYLIFNIVNLEFQNKGQPNILDGLYGWEWVVLNSVKLHDSRLILHIQPFASILDTYAMSQTPAQLGEYERYPSQLCKAPSPTLLVLFP</sequence>
<reference evidence="1 2" key="1">
    <citation type="journal article" date="2014" name="Genome Biol. Evol.">
        <title>The genome of the myxosporean Thelohanellus kitauei shows adaptations to nutrient acquisition within its fish host.</title>
        <authorList>
            <person name="Yang Y."/>
            <person name="Xiong J."/>
            <person name="Zhou Z."/>
            <person name="Huo F."/>
            <person name="Miao W."/>
            <person name="Ran C."/>
            <person name="Liu Y."/>
            <person name="Zhang J."/>
            <person name="Feng J."/>
            <person name="Wang M."/>
            <person name="Wang M."/>
            <person name="Wang L."/>
            <person name="Yao B."/>
        </authorList>
    </citation>
    <scope>NUCLEOTIDE SEQUENCE [LARGE SCALE GENOMIC DNA]</scope>
    <source>
        <strain evidence="1">Wuqing</strain>
    </source>
</reference>
<proteinExistence type="predicted"/>
<keyword evidence="2" id="KW-1185">Reference proteome</keyword>
<organism evidence="1 2">
    <name type="scientific">Thelohanellus kitauei</name>
    <name type="common">Myxosporean</name>
    <dbReference type="NCBI Taxonomy" id="669202"/>
    <lineage>
        <taxon>Eukaryota</taxon>
        <taxon>Metazoa</taxon>
        <taxon>Cnidaria</taxon>
        <taxon>Myxozoa</taxon>
        <taxon>Myxosporea</taxon>
        <taxon>Bivalvulida</taxon>
        <taxon>Platysporina</taxon>
        <taxon>Myxobolidae</taxon>
        <taxon>Thelohanellus</taxon>
    </lineage>
</organism>
<comment type="caution">
    <text evidence="1">The sequence shown here is derived from an EMBL/GenBank/DDBJ whole genome shotgun (WGS) entry which is preliminary data.</text>
</comment>
<evidence type="ECO:0000313" key="1">
    <source>
        <dbReference type="EMBL" id="KII60343.1"/>
    </source>
</evidence>
<evidence type="ECO:0000313" key="2">
    <source>
        <dbReference type="Proteomes" id="UP000031668"/>
    </source>
</evidence>
<accession>A0A0C2I5B6</accession>
<protein>
    <submittedName>
        <fullName evidence="1">Uncharacterized protein</fullName>
    </submittedName>
</protein>
<name>A0A0C2I5B6_THEKT</name>